<dbReference type="InterPro" id="IPR013979">
    <property type="entry name" value="TIF_beta_prop-like"/>
</dbReference>
<evidence type="ECO:0000256" key="8">
    <source>
        <dbReference type="ARBA" id="ARBA00047068"/>
    </source>
</evidence>
<evidence type="ECO:0000256" key="6">
    <source>
        <dbReference type="ARBA" id="ARBA00022884"/>
    </source>
</evidence>
<dbReference type="PANTHER" id="PTHR14068">
    <property type="entry name" value="EUKARYOTIC TRANSLATION INITIATION FACTOR 3 EIF3 -RELATED"/>
    <property type="match status" value="1"/>
</dbReference>
<dbReference type="STRING" id="77166.N6TPS4"/>
<evidence type="ECO:0000256" key="2">
    <source>
        <dbReference type="ARBA" id="ARBA00022490"/>
    </source>
</evidence>
<dbReference type="CDD" id="cd12278">
    <property type="entry name" value="RRM_eIF3B"/>
    <property type="match status" value="1"/>
</dbReference>
<dbReference type="GO" id="GO:0003723">
    <property type="term" value="F:RNA binding"/>
    <property type="evidence" value="ECO:0007669"/>
    <property type="project" value="UniProtKB-UniRule"/>
</dbReference>
<sequence length="699" mass="80765">MAKKKTDEKGNETPKNTNNDVSSANEEPNFSDPEDFVDDISDSELLGDILPQKPKETDGYECVIVVDGTPQVGANRFEKLKSVVHKVFHKFGNIVNEYYPVNAEGVTKGYIFLEYSDPSHALEAVSLANHFKLDKQHTFLVNLFTDFSKYEEIPDKWDPPQPRPHEGQADLHSYLLDADAYDQYAVVVGNGQSVQICQNTLPEPTIIEDRSTWTMTYIKWSPLGTYLATFHKLGIAFWIGPNFTQYKKFAHPNVQFIEFSPCEKYLVTCSPQGDPLNPDQKKIIIWDIRTGEEKRSFNPEGPSNWPVFRWSHDDKYFGRVGNDVLSIYETPSFGLLDKKSIKINGIRDFSWSPTDNVVAYWVAEDKDVPASVTLLELPNRNEIRKKNLFNVADCKIHWQKSGDYLCVKVDRYAKARKERSEMKYSGMYCNFEIFHMRQKQVPVDSVEVKEPIQAFAWEPVGTKFAMIHGESPTINVSFYEVKAGLAPILLKKFEKKACNHLFWSPNGQYIVLAGLGSNGGGSLEFVDTHEFLVMNTTDHFQLSDVEWDPTGRYVFTAVSFWKCKVDTGYWMWSFQGKILKRVNLERFAQILWRPRPPSLLSEKQQKEIKKNLKKYYAQFESKDRMRQSKASKELIEKRAALMEKFNKYREEQIKAWEEAKSRRLALRNMVDTDELDADSENVEEEVVEFFVKEEIIPID</sequence>
<evidence type="ECO:0000256" key="3">
    <source>
        <dbReference type="ARBA" id="ARBA00022540"/>
    </source>
</evidence>
<evidence type="ECO:0000256" key="7">
    <source>
        <dbReference type="ARBA" id="ARBA00022917"/>
    </source>
</evidence>
<dbReference type="InterPro" id="IPR035979">
    <property type="entry name" value="RBD_domain_sf"/>
</dbReference>
<dbReference type="GO" id="GO:0005852">
    <property type="term" value="C:eukaryotic translation initiation factor 3 complex"/>
    <property type="evidence" value="ECO:0007669"/>
    <property type="project" value="InterPro"/>
</dbReference>
<dbReference type="EnsemblMetazoa" id="XM_019914791.1">
    <property type="protein sequence ID" value="XP_019770350.1"/>
    <property type="gene ID" value="LOC109544538"/>
</dbReference>
<dbReference type="InterPro" id="IPR015943">
    <property type="entry name" value="WD40/YVTN_repeat-like_dom_sf"/>
</dbReference>
<keyword evidence="2" id="KW-0963">Cytoplasm</keyword>
<dbReference type="KEGG" id="dpa:109544538"/>
<evidence type="ECO:0000256" key="10">
    <source>
        <dbReference type="SAM" id="MobiDB-lite"/>
    </source>
</evidence>
<evidence type="ECO:0000256" key="1">
    <source>
        <dbReference type="ARBA" id="ARBA00004496"/>
    </source>
</evidence>
<protein>
    <recommendedName>
        <fullName evidence="11">RRM domain-containing protein</fullName>
    </recommendedName>
</protein>
<dbReference type="SUPFAM" id="SSF54928">
    <property type="entry name" value="RNA-binding domain, RBD"/>
    <property type="match status" value="1"/>
</dbReference>
<dbReference type="HOGENOM" id="CLU_011152_1_0_1"/>
<reference evidence="14" key="2">
    <citation type="submission" date="2024-08" db="UniProtKB">
        <authorList>
            <consortium name="EnsemblMetazoa"/>
        </authorList>
    </citation>
    <scope>IDENTIFICATION</scope>
</reference>
<dbReference type="HAMAP" id="MF_03001">
    <property type="entry name" value="eIF3b"/>
    <property type="match status" value="1"/>
</dbReference>
<dbReference type="PIRSF" id="PIRSF036424">
    <property type="entry name" value="eIF3b"/>
    <property type="match status" value="1"/>
</dbReference>
<dbReference type="InterPro" id="IPR000504">
    <property type="entry name" value="RRM_dom"/>
</dbReference>
<evidence type="ECO:0000256" key="4">
    <source>
        <dbReference type="ARBA" id="ARBA00022574"/>
    </source>
</evidence>
<dbReference type="FunFam" id="3.30.70.330:FF:000607">
    <property type="entry name" value="Eukaryotic translation initiation factor 3 subunit B"/>
    <property type="match status" value="1"/>
</dbReference>
<proteinExistence type="inferred from homology"/>
<dbReference type="GO" id="GO:0003743">
    <property type="term" value="F:translation initiation factor activity"/>
    <property type="evidence" value="ECO:0007669"/>
    <property type="project" value="UniProtKB-KW"/>
</dbReference>
<keyword evidence="7" id="KW-0648">Protein biosynthesis</keyword>
<organism evidence="12">
    <name type="scientific">Dendroctonus ponderosae</name>
    <name type="common">Mountain pine beetle</name>
    <dbReference type="NCBI Taxonomy" id="77166"/>
    <lineage>
        <taxon>Eukaryota</taxon>
        <taxon>Metazoa</taxon>
        <taxon>Ecdysozoa</taxon>
        <taxon>Arthropoda</taxon>
        <taxon>Hexapoda</taxon>
        <taxon>Insecta</taxon>
        <taxon>Pterygota</taxon>
        <taxon>Neoptera</taxon>
        <taxon>Endopterygota</taxon>
        <taxon>Coleoptera</taxon>
        <taxon>Polyphaga</taxon>
        <taxon>Cucujiformia</taxon>
        <taxon>Curculionidae</taxon>
        <taxon>Scolytinae</taxon>
        <taxon>Dendroctonus</taxon>
    </lineage>
</organism>
<dbReference type="Gene3D" id="3.30.70.330">
    <property type="match status" value="1"/>
</dbReference>
<keyword evidence="4" id="KW-0853">WD repeat</keyword>
<dbReference type="Pfam" id="PF08662">
    <property type="entry name" value="eIF2A"/>
    <property type="match status" value="1"/>
</dbReference>
<evidence type="ECO:0000256" key="9">
    <source>
        <dbReference type="PROSITE-ProRule" id="PRU00176"/>
    </source>
</evidence>
<gene>
    <name evidence="14" type="primary">109544538</name>
    <name evidence="13" type="ORF">D910_04116</name>
    <name evidence="12" type="ORF">YQE_12172</name>
</gene>
<name>N6TPS4_DENPD</name>
<dbReference type="PANTHER" id="PTHR14068:SF0">
    <property type="entry name" value="EUKARYOTIC TRANSLATION INITIATION FACTOR 3 SUBUNIT B"/>
    <property type="match status" value="1"/>
</dbReference>
<dbReference type="Gene3D" id="2.130.10.10">
    <property type="entry name" value="YVTN repeat-like/Quinoprotein amine dehydrogenase"/>
    <property type="match status" value="1"/>
</dbReference>
<dbReference type="InterPro" id="IPR034363">
    <property type="entry name" value="eIF3B_RRM"/>
</dbReference>
<evidence type="ECO:0000313" key="15">
    <source>
        <dbReference type="Proteomes" id="UP000019118"/>
    </source>
</evidence>
<evidence type="ECO:0000313" key="12">
    <source>
        <dbReference type="EMBL" id="ENN71245.1"/>
    </source>
</evidence>
<feature type="compositionally biased region" description="Basic and acidic residues" evidence="10">
    <location>
        <begin position="1"/>
        <end position="12"/>
    </location>
</feature>
<dbReference type="EMBL" id="KB631850">
    <property type="protein sequence ID" value="ERL86710.1"/>
    <property type="molecule type" value="Genomic_DNA"/>
</dbReference>
<evidence type="ECO:0000313" key="13">
    <source>
        <dbReference type="EMBL" id="ERL86710.1"/>
    </source>
</evidence>
<feature type="non-terminal residue" evidence="12">
    <location>
        <position position="1"/>
    </location>
</feature>
<reference evidence="15 16" key="1">
    <citation type="journal article" date="2013" name="Genome Biol.">
        <title>Draft genome of the mountain pine beetle, Dendroctonus ponderosae Hopkins, a major forest pest.</title>
        <authorList>
            <person name="Keeling C.I."/>
            <person name="Yuen M.M."/>
            <person name="Liao N.Y."/>
            <person name="Docking T.R."/>
            <person name="Chan S.K."/>
            <person name="Taylor G.A."/>
            <person name="Palmquist D.L."/>
            <person name="Jackman S.D."/>
            <person name="Nguyen A."/>
            <person name="Li M."/>
            <person name="Henderson H."/>
            <person name="Janes J.K."/>
            <person name="Zhao Y."/>
            <person name="Pandoh P."/>
            <person name="Moore R."/>
            <person name="Sperling F.A."/>
            <person name="Huber D.P."/>
            <person name="Birol I."/>
            <person name="Jones S.J."/>
            <person name="Bohlmann J."/>
        </authorList>
    </citation>
    <scope>NUCLEOTIDE SEQUENCE</scope>
</reference>
<dbReference type="InterPro" id="IPR012677">
    <property type="entry name" value="Nucleotide-bd_a/b_plait_sf"/>
</dbReference>
<dbReference type="GO" id="GO:0031369">
    <property type="term" value="F:translation initiation factor binding"/>
    <property type="evidence" value="ECO:0007669"/>
    <property type="project" value="InterPro"/>
</dbReference>
<evidence type="ECO:0000259" key="11">
    <source>
        <dbReference type="PROSITE" id="PS50102"/>
    </source>
</evidence>
<dbReference type="PROSITE" id="PS50102">
    <property type="entry name" value="RRM"/>
    <property type="match status" value="1"/>
</dbReference>
<accession>N6TPS4</accession>
<dbReference type="AlphaFoldDB" id="N6TPS4"/>
<feature type="region of interest" description="Disordered" evidence="10">
    <location>
        <begin position="1"/>
        <end position="39"/>
    </location>
</feature>
<keyword evidence="5" id="KW-0677">Repeat</keyword>
<dbReference type="Proteomes" id="UP000019118">
    <property type="component" value="Unassembled WGS sequence"/>
</dbReference>
<keyword evidence="3" id="KW-0396">Initiation factor</keyword>
<dbReference type="OMA" id="LWGGPQF"/>
<dbReference type="EMBL" id="KB741277">
    <property type="protein sequence ID" value="ENN71245.1"/>
    <property type="molecule type" value="Genomic_DNA"/>
</dbReference>
<evidence type="ECO:0000313" key="14">
    <source>
        <dbReference type="EnsemblMetazoa" id="XP_019770350.1"/>
    </source>
</evidence>
<dbReference type="Proteomes" id="UP000030742">
    <property type="component" value="Unassembled WGS sequence"/>
</dbReference>
<comment type="subcellular location">
    <subcellularLocation>
        <location evidence="1">Cytoplasm</location>
    </subcellularLocation>
</comment>
<dbReference type="FunFam" id="2.130.10.10:FF:001060">
    <property type="entry name" value="Eukaryotic translation initiation factor 3 subunit B"/>
    <property type="match status" value="1"/>
</dbReference>
<keyword evidence="6 9" id="KW-0694">RNA-binding</keyword>
<dbReference type="InterPro" id="IPR011400">
    <property type="entry name" value="EIF3B"/>
</dbReference>
<keyword evidence="15" id="KW-1185">Reference proteome</keyword>
<evidence type="ECO:0000256" key="5">
    <source>
        <dbReference type="ARBA" id="ARBA00022737"/>
    </source>
</evidence>
<dbReference type="OrthoDB" id="10250414at2759"/>
<feature type="domain" description="RRM" evidence="11">
    <location>
        <begin position="62"/>
        <end position="146"/>
    </location>
</feature>
<dbReference type="SUPFAM" id="SSF82171">
    <property type="entry name" value="DPP6 N-terminal domain-like"/>
    <property type="match status" value="1"/>
</dbReference>
<comment type="subunit">
    <text evidence="8">Component of the eukaryotic translation initiation factor 3 (eIF-3) complex. The eIF-3 complex interacts with pix. Interacts with mxt.</text>
</comment>
<evidence type="ECO:0000313" key="16">
    <source>
        <dbReference type="Proteomes" id="UP000030742"/>
    </source>
</evidence>
<feature type="compositionally biased region" description="Polar residues" evidence="10">
    <location>
        <begin position="13"/>
        <end position="28"/>
    </location>
</feature>